<reference evidence="2 3" key="1">
    <citation type="submission" date="2021-06" db="EMBL/GenBank/DDBJ databases">
        <authorList>
            <person name="Palmer J.M."/>
        </authorList>
    </citation>
    <scope>NUCLEOTIDE SEQUENCE [LARGE SCALE GENOMIC DNA]</scope>
    <source>
        <strain evidence="3">if_2019</strain>
        <tissue evidence="2">Muscle</tissue>
    </source>
</reference>
<organism evidence="2 3">
    <name type="scientific">Ilyodon furcidens</name>
    <name type="common">goldbreast splitfin</name>
    <dbReference type="NCBI Taxonomy" id="33524"/>
    <lineage>
        <taxon>Eukaryota</taxon>
        <taxon>Metazoa</taxon>
        <taxon>Chordata</taxon>
        <taxon>Craniata</taxon>
        <taxon>Vertebrata</taxon>
        <taxon>Euteleostomi</taxon>
        <taxon>Actinopterygii</taxon>
        <taxon>Neopterygii</taxon>
        <taxon>Teleostei</taxon>
        <taxon>Neoteleostei</taxon>
        <taxon>Acanthomorphata</taxon>
        <taxon>Ovalentaria</taxon>
        <taxon>Atherinomorphae</taxon>
        <taxon>Cyprinodontiformes</taxon>
        <taxon>Goodeidae</taxon>
        <taxon>Ilyodon</taxon>
    </lineage>
</organism>
<accession>A0ABV0TVF9</accession>
<gene>
    <name evidence="2" type="ORF">ILYODFUR_017295</name>
</gene>
<evidence type="ECO:0000256" key="1">
    <source>
        <dbReference type="SAM" id="MobiDB-lite"/>
    </source>
</evidence>
<dbReference type="EMBL" id="JAHRIQ010047961">
    <property type="protein sequence ID" value="MEQ2236897.1"/>
    <property type="molecule type" value="Genomic_DNA"/>
</dbReference>
<comment type="caution">
    <text evidence="2">The sequence shown here is derived from an EMBL/GenBank/DDBJ whole genome shotgun (WGS) entry which is preliminary data.</text>
</comment>
<evidence type="ECO:0000313" key="3">
    <source>
        <dbReference type="Proteomes" id="UP001482620"/>
    </source>
</evidence>
<protein>
    <submittedName>
        <fullName evidence="2">Uncharacterized protein</fullName>
    </submittedName>
</protein>
<feature type="region of interest" description="Disordered" evidence="1">
    <location>
        <begin position="1"/>
        <end position="38"/>
    </location>
</feature>
<evidence type="ECO:0000313" key="2">
    <source>
        <dbReference type="EMBL" id="MEQ2236897.1"/>
    </source>
</evidence>
<sequence>MQLPETSRDSAAALPFSQAPHHSSSTPAPIPGATEQHGRQDCFVCPSHCSSARDHFASDWARLQRNKQLLDFQSGQNSEGTVVVGCMLNWTSISVQTFLLF</sequence>
<proteinExistence type="predicted"/>
<dbReference type="Proteomes" id="UP001482620">
    <property type="component" value="Unassembled WGS sequence"/>
</dbReference>
<keyword evidence="3" id="KW-1185">Reference proteome</keyword>
<name>A0ABV0TVF9_9TELE</name>